<dbReference type="SMART" id="SM00967">
    <property type="entry name" value="SpoU_sub_bind"/>
    <property type="match status" value="1"/>
</dbReference>
<dbReference type="GO" id="GO:0005829">
    <property type="term" value="C:cytosol"/>
    <property type="evidence" value="ECO:0007669"/>
    <property type="project" value="TreeGrafter"/>
</dbReference>
<dbReference type="NCBIfam" id="TIGR00186">
    <property type="entry name" value="rRNA_methyl_3"/>
    <property type="match status" value="1"/>
</dbReference>
<proteinExistence type="inferred from homology"/>
<dbReference type="EMBL" id="CACRTW010000002">
    <property type="protein sequence ID" value="VYT63622.1"/>
    <property type="molecule type" value="Genomic_DNA"/>
</dbReference>
<dbReference type="SUPFAM" id="SSF75217">
    <property type="entry name" value="alpha/beta knot"/>
    <property type="match status" value="1"/>
</dbReference>
<dbReference type="EC" id="2.1.1.-" evidence="6"/>
<evidence type="ECO:0000256" key="3">
    <source>
        <dbReference type="ARBA" id="ARBA00022679"/>
    </source>
</evidence>
<evidence type="ECO:0000259" key="5">
    <source>
        <dbReference type="SMART" id="SM00967"/>
    </source>
</evidence>
<dbReference type="RefSeq" id="WP_156597127.1">
    <property type="nucleotide sequence ID" value="NZ_CACRTW010000002.1"/>
</dbReference>
<dbReference type="SUPFAM" id="SSF55315">
    <property type="entry name" value="L30e-like"/>
    <property type="match status" value="1"/>
</dbReference>
<dbReference type="Gene3D" id="3.30.1330.30">
    <property type="match status" value="1"/>
</dbReference>
<sequence>MADNRKRGGSRPYNPGKAGGRRDQRTGRPQRDGRDQQRDRTQAARPQRDRNRDAGQAPKGEFIEGRRAAAEALRTGFPIKCALIAEGGERDAALSRLVDDLNAAGVRMKYVPRAQLDALSSHGAHQGIALEVGNFPYADVADILDRAGDGPALVVVLDHVTDDGNFGAIVRSAEVVGAAGVVIANKRAAGVTVGSYKTSAGAVMHLPIAQVPNIARALDDLKAAGFWVGGASEHAEGSCWDAPFEGRVALVMGSEGDGISRLVLEKCDFLTKLPQRGMTESLNVAQATTALCFEWLRRNAGELMGEE</sequence>
<dbReference type="InterPro" id="IPR004441">
    <property type="entry name" value="rRNA_MeTrfase_TrmH"/>
</dbReference>
<keyword evidence="2 6" id="KW-0489">Methyltransferase</keyword>
<gene>
    <name evidence="6" type="ORF">CALFYP39_00178</name>
</gene>
<dbReference type="InterPro" id="IPR001537">
    <property type="entry name" value="SpoU_MeTrfase"/>
</dbReference>
<keyword evidence="3 6" id="KW-0808">Transferase</keyword>
<feature type="domain" description="RNA 2-O ribose methyltransferase substrate binding" evidence="5">
    <location>
        <begin position="62"/>
        <end position="138"/>
    </location>
</feature>
<dbReference type="AlphaFoldDB" id="A0A6N2YDJ4"/>
<dbReference type="GO" id="GO:0003723">
    <property type="term" value="F:RNA binding"/>
    <property type="evidence" value="ECO:0007669"/>
    <property type="project" value="InterPro"/>
</dbReference>
<dbReference type="PANTHER" id="PTHR46429:SF1">
    <property type="entry name" value="23S RRNA (GUANOSINE-2'-O-)-METHYLTRANSFERASE RLMB"/>
    <property type="match status" value="1"/>
</dbReference>
<name>A0A6N2YDJ4_9ACTN</name>
<feature type="region of interest" description="Disordered" evidence="4">
    <location>
        <begin position="1"/>
        <end position="63"/>
    </location>
</feature>
<accession>A0A6N2YDJ4</accession>
<dbReference type="Pfam" id="PF00588">
    <property type="entry name" value="SpoU_methylase"/>
    <property type="match status" value="1"/>
</dbReference>
<comment type="similarity">
    <text evidence="1">Belongs to the class IV-like SAM-binding methyltransferase superfamily. RNA methyltransferase TrmH family.</text>
</comment>
<dbReference type="InterPro" id="IPR013123">
    <property type="entry name" value="SpoU_subst-bd"/>
</dbReference>
<evidence type="ECO:0000313" key="6">
    <source>
        <dbReference type="EMBL" id="VYT63622.1"/>
    </source>
</evidence>
<dbReference type="InterPro" id="IPR029026">
    <property type="entry name" value="tRNA_m1G_MTases_N"/>
</dbReference>
<dbReference type="InterPro" id="IPR029064">
    <property type="entry name" value="Ribosomal_eL30-like_sf"/>
</dbReference>
<evidence type="ECO:0000256" key="1">
    <source>
        <dbReference type="ARBA" id="ARBA00007228"/>
    </source>
</evidence>
<dbReference type="Pfam" id="PF08032">
    <property type="entry name" value="SpoU_sub_bind"/>
    <property type="match status" value="1"/>
</dbReference>
<organism evidence="6">
    <name type="scientific">Collinsella aerofaciens</name>
    <dbReference type="NCBI Taxonomy" id="74426"/>
    <lineage>
        <taxon>Bacteria</taxon>
        <taxon>Bacillati</taxon>
        <taxon>Actinomycetota</taxon>
        <taxon>Coriobacteriia</taxon>
        <taxon>Coriobacteriales</taxon>
        <taxon>Coriobacteriaceae</taxon>
        <taxon>Collinsella</taxon>
    </lineage>
</organism>
<dbReference type="Gene3D" id="3.40.1280.10">
    <property type="match status" value="1"/>
</dbReference>
<dbReference type="PANTHER" id="PTHR46429">
    <property type="entry name" value="23S RRNA (GUANOSINE-2'-O-)-METHYLTRANSFERASE RLMB"/>
    <property type="match status" value="1"/>
</dbReference>
<dbReference type="GO" id="GO:0008173">
    <property type="term" value="F:RNA methyltransferase activity"/>
    <property type="evidence" value="ECO:0007669"/>
    <property type="project" value="InterPro"/>
</dbReference>
<evidence type="ECO:0000256" key="2">
    <source>
        <dbReference type="ARBA" id="ARBA00022603"/>
    </source>
</evidence>
<dbReference type="CDD" id="cd18103">
    <property type="entry name" value="SpoU-like_RlmB"/>
    <property type="match status" value="1"/>
</dbReference>
<dbReference type="GO" id="GO:0032259">
    <property type="term" value="P:methylation"/>
    <property type="evidence" value="ECO:0007669"/>
    <property type="project" value="UniProtKB-KW"/>
</dbReference>
<evidence type="ECO:0000256" key="4">
    <source>
        <dbReference type="SAM" id="MobiDB-lite"/>
    </source>
</evidence>
<protein>
    <submittedName>
        <fullName evidence="6">TrmH family tRNA/rRNA methyltransferase</fullName>
        <ecNumber evidence="6">2.1.1.-</ecNumber>
    </submittedName>
</protein>
<dbReference type="GO" id="GO:0006396">
    <property type="term" value="P:RNA processing"/>
    <property type="evidence" value="ECO:0007669"/>
    <property type="project" value="InterPro"/>
</dbReference>
<dbReference type="InterPro" id="IPR029028">
    <property type="entry name" value="Alpha/beta_knot_MTases"/>
</dbReference>
<reference evidence="6" key="1">
    <citation type="submission" date="2019-11" db="EMBL/GenBank/DDBJ databases">
        <authorList>
            <person name="Feng L."/>
        </authorList>
    </citation>
    <scope>NUCLEOTIDE SEQUENCE</scope>
    <source>
        <strain evidence="6">CaerofaciensLFYP39</strain>
    </source>
</reference>
<feature type="compositionally biased region" description="Basic and acidic residues" evidence="4">
    <location>
        <begin position="20"/>
        <end position="53"/>
    </location>
</feature>